<dbReference type="Gene3D" id="3.40.1190.20">
    <property type="match status" value="1"/>
</dbReference>
<dbReference type="EMBL" id="QSBM01000008">
    <property type="protein sequence ID" value="RGX29185.1"/>
    <property type="molecule type" value="Genomic_DNA"/>
</dbReference>
<gene>
    <name evidence="6" type="ORF">DWV29_11630</name>
</gene>
<protein>
    <submittedName>
        <fullName evidence="6">Ribokinase</fullName>
    </submittedName>
</protein>
<comment type="caution">
    <text evidence="6">The sequence shown here is derived from an EMBL/GenBank/DDBJ whole genome shotgun (WGS) entry which is preliminary data.</text>
</comment>
<organism evidence="6 7">
    <name type="scientific">Enterocloster asparagiformis</name>
    <dbReference type="NCBI Taxonomy" id="333367"/>
    <lineage>
        <taxon>Bacteria</taxon>
        <taxon>Bacillati</taxon>
        <taxon>Bacillota</taxon>
        <taxon>Clostridia</taxon>
        <taxon>Lachnospirales</taxon>
        <taxon>Lachnospiraceae</taxon>
        <taxon>Enterocloster</taxon>
    </lineage>
</organism>
<evidence type="ECO:0000256" key="3">
    <source>
        <dbReference type="ARBA" id="ARBA00022777"/>
    </source>
</evidence>
<dbReference type="Pfam" id="PF00294">
    <property type="entry name" value="PfkB"/>
    <property type="match status" value="1"/>
</dbReference>
<dbReference type="RefSeq" id="WP_007706668.1">
    <property type="nucleotide sequence ID" value="NZ_JAWRJJ010000385.1"/>
</dbReference>
<dbReference type="Proteomes" id="UP000283880">
    <property type="component" value="Unassembled WGS sequence"/>
</dbReference>
<proteinExistence type="inferred from homology"/>
<feature type="domain" description="Carbohydrate kinase PfkB" evidence="5">
    <location>
        <begin position="30"/>
        <end position="299"/>
    </location>
</feature>
<comment type="similarity">
    <text evidence="1 4">Belongs to the carbohydrate kinase PfkB family.</text>
</comment>
<accession>A0A413FF62</accession>
<dbReference type="PANTHER" id="PTHR10584">
    <property type="entry name" value="SUGAR KINASE"/>
    <property type="match status" value="1"/>
</dbReference>
<dbReference type="GO" id="GO:0016301">
    <property type="term" value="F:kinase activity"/>
    <property type="evidence" value="ECO:0007669"/>
    <property type="project" value="UniProtKB-KW"/>
</dbReference>
<reference evidence="6 7" key="1">
    <citation type="submission" date="2018-08" db="EMBL/GenBank/DDBJ databases">
        <title>A genome reference for cultivated species of the human gut microbiota.</title>
        <authorList>
            <person name="Zou Y."/>
            <person name="Xue W."/>
            <person name="Luo G."/>
        </authorList>
    </citation>
    <scope>NUCLEOTIDE SEQUENCE [LARGE SCALE GENOMIC DNA]</scope>
    <source>
        <strain evidence="6 7">AF04-15</strain>
    </source>
</reference>
<dbReference type="PANTHER" id="PTHR10584:SF166">
    <property type="entry name" value="RIBOKINASE"/>
    <property type="match status" value="1"/>
</dbReference>
<dbReference type="PRINTS" id="PR00990">
    <property type="entry name" value="RIBOKINASE"/>
</dbReference>
<keyword evidence="2 4" id="KW-0808">Transferase</keyword>
<keyword evidence="3 4" id="KW-0418">Kinase</keyword>
<name>A0A413FF62_9FIRM</name>
<evidence type="ECO:0000259" key="5">
    <source>
        <dbReference type="Pfam" id="PF00294"/>
    </source>
</evidence>
<dbReference type="InterPro" id="IPR029056">
    <property type="entry name" value="Ribokinase-like"/>
</dbReference>
<sequence length="320" mass="34672">MGKNGKKIDVIVLNSHGVGQICHVKRLPRRGETMEATHWRVEEDGGKGATVSVALGRLGVSTGYIGKVGYDPWGDMGDQWMSESGVDTTFMYRDHSVSTGTGLIMVDEDGLNTIVDGDSACAALTWDETHAAIEAMKEAQVFITGFGMPFRKALDGAKIAKEEFGMLTLCNTSPLPSEPMGDLSYLDFIVLNDIEARVLCGLPEDSDKPYEQMLRQIRDEYHTRGVIMTCGEDGSAVLDGDEFWTVAPTPVKAVDTIGAGDGYLAAVAAGLVWGKSLKEATQWASKYAAYKVTRKGSMTRKPGMGYPELAEVEVFMEAHP</sequence>
<dbReference type="AlphaFoldDB" id="A0A413FF62"/>
<evidence type="ECO:0000256" key="2">
    <source>
        <dbReference type="ARBA" id="ARBA00022679"/>
    </source>
</evidence>
<evidence type="ECO:0000313" key="6">
    <source>
        <dbReference type="EMBL" id="RGX29185.1"/>
    </source>
</evidence>
<dbReference type="PROSITE" id="PS00584">
    <property type="entry name" value="PFKB_KINASES_2"/>
    <property type="match status" value="1"/>
</dbReference>
<dbReference type="GO" id="GO:0006796">
    <property type="term" value="P:phosphate-containing compound metabolic process"/>
    <property type="evidence" value="ECO:0007669"/>
    <property type="project" value="UniProtKB-ARBA"/>
</dbReference>
<evidence type="ECO:0000256" key="1">
    <source>
        <dbReference type="ARBA" id="ARBA00010688"/>
    </source>
</evidence>
<dbReference type="OrthoDB" id="9775849at2"/>
<dbReference type="InterPro" id="IPR002139">
    <property type="entry name" value="Ribo/fructo_kinase"/>
</dbReference>
<evidence type="ECO:0000256" key="4">
    <source>
        <dbReference type="RuleBase" id="RU003704"/>
    </source>
</evidence>
<evidence type="ECO:0000313" key="7">
    <source>
        <dbReference type="Proteomes" id="UP000283880"/>
    </source>
</evidence>
<dbReference type="InterPro" id="IPR002173">
    <property type="entry name" value="Carboh/pur_kinase_PfkB_CS"/>
</dbReference>
<dbReference type="SUPFAM" id="SSF53613">
    <property type="entry name" value="Ribokinase-like"/>
    <property type="match status" value="1"/>
</dbReference>
<dbReference type="InterPro" id="IPR011611">
    <property type="entry name" value="PfkB_dom"/>
</dbReference>